<dbReference type="EMBL" id="JAGVWF010000018">
    <property type="protein sequence ID" value="MBS3059042.1"/>
    <property type="molecule type" value="Genomic_DNA"/>
</dbReference>
<dbReference type="Pfam" id="PF13646">
    <property type="entry name" value="HEAT_2"/>
    <property type="match status" value="1"/>
</dbReference>
<name>A0A7J4IX97_9ARCH</name>
<dbReference type="EMBL" id="DUFG01000029">
    <property type="protein sequence ID" value="HIH08889.1"/>
    <property type="molecule type" value="Genomic_DNA"/>
</dbReference>
<reference evidence="2" key="3">
    <citation type="submission" date="2021-05" db="EMBL/GenBank/DDBJ databases">
        <title>Protein family content uncovers lineage relationships and bacterial pathway maintenance mechanisms in DPANN archaea.</title>
        <authorList>
            <person name="Castelle C.J."/>
            <person name="Meheust R."/>
            <person name="Jaffe A.L."/>
            <person name="Seitz K."/>
            <person name="Gong X."/>
            <person name="Baker B.J."/>
            <person name="Banfield J.F."/>
        </authorList>
    </citation>
    <scope>NUCLEOTIDE SEQUENCE</scope>
    <source>
        <strain evidence="2">RIFCSPHIGHO2_01_FULL_GW2011_AR10_43_9</strain>
    </source>
</reference>
<sequence length="134" mass="14839">MRRQLPIKKRRVPRVLIVKAGASEAIIRKRTVGRSKLSRQAEEKLSQLKSSDDAKRYLAVRELAGLKERAAAPFVARVLQEDYSAGVRMGAAMALGELGNNSRELIGLLQKAWINEKSEPVKVAIHNALKKLGV</sequence>
<protein>
    <submittedName>
        <fullName evidence="1">HEAT repeat domain-containing protein</fullName>
    </submittedName>
</protein>
<evidence type="ECO:0000313" key="3">
    <source>
        <dbReference type="Proteomes" id="UP000577419"/>
    </source>
</evidence>
<proteinExistence type="predicted"/>
<organism evidence="1 3">
    <name type="scientific">Candidatus Iainarchaeum sp</name>
    <dbReference type="NCBI Taxonomy" id="3101447"/>
    <lineage>
        <taxon>Archaea</taxon>
        <taxon>Candidatus Iainarchaeota</taxon>
        <taxon>Candidatus Iainarchaeia</taxon>
        <taxon>Candidatus Iainarchaeales</taxon>
        <taxon>Candidatus Iainarchaeaceae</taxon>
        <taxon>Candidatus Iainarchaeum</taxon>
    </lineage>
</organism>
<reference evidence="3" key="1">
    <citation type="journal article" date="2020" name="bioRxiv">
        <title>A rank-normalized archaeal taxonomy based on genome phylogeny resolves widespread incomplete and uneven classifications.</title>
        <authorList>
            <person name="Rinke C."/>
            <person name="Chuvochina M."/>
            <person name="Mussig A.J."/>
            <person name="Chaumeil P.-A."/>
            <person name="Waite D.W."/>
            <person name="Whitman W.B."/>
            <person name="Parks D.H."/>
            <person name="Hugenholtz P."/>
        </authorList>
    </citation>
    <scope>NUCLEOTIDE SEQUENCE [LARGE SCALE GENOMIC DNA]</scope>
</reference>
<dbReference type="InterPro" id="IPR016024">
    <property type="entry name" value="ARM-type_fold"/>
</dbReference>
<accession>A0A7J4IX97</accession>
<comment type="caution">
    <text evidence="1">The sequence shown here is derived from an EMBL/GenBank/DDBJ whole genome shotgun (WGS) entry which is preliminary data.</text>
</comment>
<evidence type="ECO:0000313" key="1">
    <source>
        <dbReference type="EMBL" id="HIH08889.1"/>
    </source>
</evidence>
<evidence type="ECO:0000313" key="2">
    <source>
        <dbReference type="EMBL" id="MBS3059042.1"/>
    </source>
</evidence>
<gene>
    <name evidence="1" type="ORF">HA237_05985</name>
    <name evidence="2" type="ORF">J4224_01310</name>
</gene>
<dbReference type="Proteomes" id="UP000577419">
    <property type="component" value="Unassembled WGS sequence"/>
</dbReference>
<dbReference type="AlphaFoldDB" id="A0A7J4IX97"/>
<reference evidence="2" key="2">
    <citation type="submission" date="2021-03" db="EMBL/GenBank/DDBJ databases">
        <authorList>
            <person name="Jaffe A."/>
        </authorList>
    </citation>
    <scope>NUCLEOTIDE SEQUENCE</scope>
    <source>
        <strain evidence="2">RIFCSPHIGHO2_01_FULL_GW2011_AR10_43_9</strain>
    </source>
</reference>
<dbReference type="SUPFAM" id="SSF48371">
    <property type="entry name" value="ARM repeat"/>
    <property type="match status" value="1"/>
</dbReference>
<dbReference type="Proteomes" id="UP000683213">
    <property type="component" value="Unassembled WGS sequence"/>
</dbReference>
<dbReference type="Gene3D" id="1.25.10.10">
    <property type="entry name" value="Leucine-rich Repeat Variant"/>
    <property type="match status" value="1"/>
</dbReference>
<dbReference type="InterPro" id="IPR011989">
    <property type="entry name" value="ARM-like"/>
</dbReference>